<keyword evidence="2" id="KW-0863">Zinc-finger</keyword>
<protein>
    <submittedName>
        <fullName evidence="5">SFRICE_005654</fullName>
    </submittedName>
</protein>
<proteinExistence type="predicted"/>
<dbReference type="AlphaFoldDB" id="A0A2H1WAQ4"/>
<evidence type="ECO:0000313" key="5">
    <source>
        <dbReference type="EMBL" id="SOQ50161.1"/>
    </source>
</evidence>
<evidence type="ECO:0000256" key="1">
    <source>
        <dbReference type="ARBA" id="ARBA00022723"/>
    </source>
</evidence>
<keyword evidence="3" id="KW-0862">Zinc</keyword>
<organism evidence="5">
    <name type="scientific">Spodoptera frugiperda</name>
    <name type="common">Fall armyworm</name>
    <dbReference type="NCBI Taxonomy" id="7108"/>
    <lineage>
        <taxon>Eukaryota</taxon>
        <taxon>Metazoa</taxon>
        <taxon>Ecdysozoa</taxon>
        <taxon>Arthropoda</taxon>
        <taxon>Hexapoda</taxon>
        <taxon>Insecta</taxon>
        <taxon>Pterygota</taxon>
        <taxon>Neoptera</taxon>
        <taxon>Endopterygota</taxon>
        <taxon>Lepidoptera</taxon>
        <taxon>Glossata</taxon>
        <taxon>Ditrysia</taxon>
        <taxon>Noctuoidea</taxon>
        <taxon>Noctuidae</taxon>
        <taxon>Amphipyrinae</taxon>
        <taxon>Spodoptera</taxon>
    </lineage>
</organism>
<evidence type="ECO:0000256" key="2">
    <source>
        <dbReference type="ARBA" id="ARBA00022771"/>
    </source>
</evidence>
<feature type="domain" description="FLYWCH-type" evidence="4">
    <location>
        <begin position="133"/>
        <end position="190"/>
    </location>
</feature>
<dbReference type="GO" id="GO:0008270">
    <property type="term" value="F:zinc ion binding"/>
    <property type="evidence" value="ECO:0007669"/>
    <property type="project" value="UniProtKB-KW"/>
</dbReference>
<name>A0A2H1WAQ4_SPOFR</name>
<evidence type="ECO:0000259" key="4">
    <source>
        <dbReference type="Pfam" id="PF04500"/>
    </source>
</evidence>
<dbReference type="Pfam" id="PF04500">
    <property type="entry name" value="FLYWCH"/>
    <property type="match status" value="2"/>
</dbReference>
<keyword evidence="1" id="KW-0479">Metal-binding</keyword>
<sequence length="254" mass="29098">MKSQRGKDLIVYGGYTYGRKSTNLWICSTHKPSCKAKIQINPASAEIAYVFNEHSHPPRQLIEVNGKFIPYAIVRSVRGREHILVGLYTFRFQDGCIWHCAYKKQNPKCRAKLRLNQNKNITEISNSPTYEIVKSQRGKDLLLVDNYTFTKCVFSPNTWTCSQRRGSSCKARLRLDKLGNIVKINNEHPHPPRQFVKLDNGQYIRGENHTMAPLGEARERVRLLLTKIHPISIPTLSRSPGNPLGSPQLRITYI</sequence>
<reference evidence="5" key="1">
    <citation type="submission" date="2016-07" db="EMBL/GenBank/DDBJ databases">
        <authorList>
            <person name="Bretaudeau A."/>
        </authorList>
    </citation>
    <scope>NUCLEOTIDE SEQUENCE</scope>
    <source>
        <strain evidence="5">Rice</strain>
        <tissue evidence="5">Whole body</tissue>
    </source>
</reference>
<accession>A0A2H1WAQ4</accession>
<dbReference type="InterPro" id="IPR007588">
    <property type="entry name" value="Znf_FLYWCH"/>
</dbReference>
<feature type="domain" description="FLYWCH-type" evidence="4">
    <location>
        <begin position="2"/>
        <end position="56"/>
    </location>
</feature>
<dbReference type="Gene3D" id="2.20.25.240">
    <property type="match status" value="2"/>
</dbReference>
<dbReference type="EMBL" id="ODYU01007417">
    <property type="protein sequence ID" value="SOQ50161.1"/>
    <property type="molecule type" value="Genomic_DNA"/>
</dbReference>
<evidence type="ECO:0000256" key="3">
    <source>
        <dbReference type="ARBA" id="ARBA00022833"/>
    </source>
</evidence>
<gene>
    <name evidence="5" type="ORF">SFRICE_005654</name>
</gene>